<protein>
    <submittedName>
        <fullName evidence="1">GP-16</fullName>
    </submittedName>
</protein>
<dbReference type="RefSeq" id="YP_009250085.1">
    <property type="nucleotide sequence ID" value="NC_029997.2"/>
</dbReference>
<sequence length="123" mass="14560">MNYSFVLLVTLLAYLYYNNGSIYHELNVLKRILFQLFEHIDKHFFNVTNQMSYMRETIMLKLNYLQESVEDIFLIVSNNGAMIEKNLNLTLNNTLAIEAINNKLDSVIYKSYAPELNRYYVVD</sequence>
<dbReference type="Proteomes" id="UP000201861">
    <property type="component" value="Segment"/>
</dbReference>
<evidence type="ECO:0000313" key="1">
    <source>
        <dbReference type="EMBL" id="AKR17387.1"/>
    </source>
</evidence>
<gene>
    <name evidence="1" type="primary">gp-16</name>
</gene>
<name>A0A162GV17_9ABAC</name>
<dbReference type="EMBL" id="KR011717">
    <property type="protein sequence ID" value="AKR17387.1"/>
    <property type="molecule type" value="Genomic_DNA"/>
</dbReference>
<accession>A0A162GV17</accession>
<organism evidence="1 2">
    <name type="scientific">Urbanus proteus nucleopolyhedrovirus</name>
    <dbReference type="NCBI Taxonomy" id="1675866"/>
    <lineage>
        <taxon>Viruses</taxon>
        <taxon>Viruses incertae sedis</taxon>
        <taxon>Naldaviricetes</taxon>
        <taxon>Lefavirales</taxon>
        <taxon>Baculoviridae</taxon>
        <taxon>Alphabaculovirus</taxon>
        <taxon>Alphabaculovirus urprotei</taxon>
    </lineage>
</organism>
<dbReference type="KEGG" id="vg:27429884"/>
<reference evidence="1" key="1">
    <citation type="submission" date="2017-04" db="EMBL/GenBank/DDBJ databases">
        <title>Complete genome sequence of Urbanus proteus nucleopolyhedrovirus (UrprNPV).</title>
        <authorList>
            <person name="Santos E.R."/>
            <person name="Melo F.L."/>
            <person name="Sosa-Gomez D.R."/>
            <person name="Ribeiro B.M."/>
            <person name="Ardisson-Araujo D.M.P."/>
        </authorList>
    </citation>
    <scope>NUCLEOTIDE SEQUENCE [LARGE SCALE GENOMIC DNA]</scope>
    <source>
        <strain evidence="1">Southern Brazil</strain>
    </source>
</reference>
<keyword evidence="2" id="KW-1185">Reference proteome</keyword>
<evidence type="ECO:0000313" key="2">
    <source>
        <dbReference type="Proteomes" id="UP000201861"/>
    </source>
</evidence>
<proteinExistence type="predicted"/>
<dbReference type="GeneID" id="27429884"/>